<feature type="transmembrane region" description="Helical" evidence="1">
    <location>
        <begin position="244"/>
        <end position="263"/>
    </location>
</feature>
<dbReference type="AlphaFoldDB" id="A0A245ZR63"/>
<dbReference type="Proteomes" id="UP000197783">
    <property type="component" value="Unassembled WGS sequence"/>
</dbReference>
<accession>A0A245ZR63</accession>
<dbReference type="InterPro" id="IPR052529">
    <property type="entry name" value="Bact_Transport_Assoc"/>
</dbReference>
<keyword evidence="4" id="KW-1185">Reference proteome</keyword>
<keyword evidence="1" id="KW-1133">Transmembrane helix</keyword>
<proteinExistence type="predicted"/>
<feature type="transmembrane region" description="Helical" evidence="1">
    <location>
        <begin position="354"/>
        <end position="374"/>
    </location>
</feature>
<dbReference type="PANTHER" id="PTHR30590">
    <property type="entry name" value="INNER MEMBRANE PROTEIN"/>
    <property type="match status" value="1"/>
</dbReference>
<feature type="transmembrane region" description="Helical" evidence="1">
    <location>
        <begin position="283"/>
        <end position="305"/>
    </location>
</feature>
<evidence type="ECO:0000259" key="2">
    <source>
        <dbReference type="Pfam" id="PF04235"/>
    </source>
</evidence>
<gene>
    <name evidence="3" type="ORF">SPMU_05550</name>
</gene>
<name>A0A245ZR63_9SPHN</name>
<dbReference type="OrthoDB" id="9807744at2"/>
<dbReference type="Pfam" id="PF04235">
    <property type="entry name" value="DUF418"/>
    <property type="match status" value="1"/>
</dbReference>
<comment type="caution">
    <text evidence="3">The sequence shown here is derived from an EMBL/GenBank/DDBJ whole genome shotgun (WGS) entry which is preliminary data.</text>
</comment>
<feature type="domain" description="DUF418" evidence="2">
    <location>
        <begin position="230"/>
        <end position="390"/>
    </location>
</feature>
<sequence length="402" mass="44818">MRGFAVMGILLLNIISFAMPRYAYADPTFYGGASGANWWAWAITFVLAEGKMRGLFTMLFGASTILIAERTLASPGSPARRHYARMISLLAIGMVHAYLIWSGDILVLYALCGGMVFLAWRWDTPRLIAVAALLLAAQLASGAMDYAAARQFEDLATAPGAPPAIREQWERYRSGVDQLRDSGAAEVEAFRGGWAQALPMRIAITSEAQRTALPATIPETIALMLLGMALYRSGFFSGTWPSRWYRGVLITGYGICLPLYLPLVRWIDARHFDPIALLLSEPLHLVLLRPGLALAHAALIIQVAVSGACRPLTRRLAAVGRLAFSNYLGTSLICTYLFCGYGLGWFGYLERWQLYPIVAALWLLMLLWSPLWLARFAHGPFEWLWRSLSQRRIQPLRRRHPL</sequence>
<evidence type="ECO:0000313" key="3">
    <source>
        <dbReference type="EMBL" id="OWK32233.1"/>
    </source>
</evidence>
<keyword evidence="1" id="KW-0472">Membrane</keyword>
<evidence type="ECO:0000256" key="1">
    <source>
        <dbReference type="SAM" id="Phobius"/>
    </source>
</evidence>
<dbReference type="InterPro" id="IPR007349">
    <property type="entry name" value="DUF418"/>
</dbReference>
<dbReference type="RefSeq" id="WP_140418383.1">
    <property type="nucleotide sequence ID" value="NZ_NBBJ01000001.1"/>
</dbReference>
<dbReference type="EMBL" id="NBBJ01000001">
    <property type="protein sequence ID" value="OWK32233.1"/>
    <property type="molecule type" value="Genomic_DNA"/>
</dbReference>
<protein>
    <recommendedName>
        <fullName evidence="2">DUF418 domain-containing protein</fullName>
    </recommendedName>
</protein>
<feature type="transmembrane region" description="Helical" evidence="1">
    <location>
        <begin position="126"/>
        <end position="148"/>
    </location>
</feature>
<keyword evidence="1" id="KW-0812">Transmembrane</keyword>
<feature type="transmembrane region" description="Helical" evidence="1">
    <location>
        <begin position="89"/>
        <end position="120"/>
    </location>
</feature>
<evidence type="ECO:0000313" key="4">
    <source>
        <dbReference type="Proteomes" id="UP000197783"/>
    </source>
</evidence>
<organism evidence="3 4">
    <name type="scientific">Sphingomonas mucosissima</name>
    <dbReference type="NCBI Taxonomy" id="370959"/>
    <lineage>
        <taxon>Bacteria</taxon>
        <taxon>Pseudomonadati</taxon>
        <taxon>Pseudomonadota</taxon>
        <taxon>Alphaproteobacteria</taxon>
        <taxon>Sphingomonadales</taxon>
        <taxon>Sphingomonadaceae</taxon>
        <taxon>Sphingomonas</taxon>
    </lineage>
</organism>
<reference evidence="3 4" key="1">
    <citation type="submission" date="2017-03" db="EMBL/GenBank/DDBJ databases">
        <title>Genome sequence of Sphingomonas mucosissima DSM 17494.</title>
        <authorList>
            <person name="Poehlein A."/>
            <person name="Wuebbeler J.H."/>
            <person name="Steinbuechel A."/>
            <person name="Daniel R."/>
        </authorList>
    </citation>
    <scope>NUCLEOTIDE SEQUENCE [LARGE SCALE GENOMIC DNA]</scope>
    <source>
        <strain evidence="3 4">DSM 17494</strain>
    </source>
</reference>
<feature type="transmembrane region" description="Helical" evidence="1">
    <location>
        <begin position="326"/>
        <end position="348"/>
    </location>
</feature>
<dbReference type="PANTHER" id="PTHR30590:SF2">
    <property type="entry name" value="INNER MEMBRANE PROTEIN"/>
    <property type="match status" value="1"/>
</dbReference>